<keyword evidence="3" id="KW-1185">Reference proteome</keyword>
<sequence length="427" mass="46096">MSPEELVGTGIIMGIIHVLTGPDHLSALATLSATDLGSPSNPCRNNDEEGSKDWKYSKFLFGVRWGVGHSFGLLVVGGILICIQEGTTSGEWIGLNNWVTTMSETFVGVFMLALGCYGVVKALRNRRYLTVPVPTTETDMRVGRRGTLKADGSGPVQKRATSKNRLVLTGGDSHVKENRRDSIEDQMSSALDTQNIRIEALWDDGSDDRSLSDAERRLWNAARSFTDNIMMYASDDELSCGKSGLDESVVTIPMSAMIADLHLFDDLDDPDGFTITKQSTSPVSSSVANTHSIEISNMVSVQRTRIMGKGFFCRPSTLALLTGVIHGVAGTGGVLGVMPAVEMQDPDSAIIYLGTFCVTSTLVMGGFASFYGTMCKWLAGRGIGDDNRDAILNRVFLVEFGSACLSFFVGIVWLTLLAVGELNEVFP</sequence>
<accession>A0ABD3QZV7</accession>
<comment type="caution">
    <text evidence="2">The sequence shown here is derived from an EMBL/GenBank/DDBJ whole genome shotgun (WGS) entry which is preliminary data.</text>
</comment>
<name>A0ABD3QZV7_9STRA</name>
<feature type="transmembrane region" description="Helical" evidence="1">
    <location>
        <begin position="395"/>
        <end position="419"/>
    </location>
</feature>
<keyword evidence="1" id="KW-0812">Transmembrane</keyword>
<dbReference type="PANTHER" id="PTHR33876">
    <property type="entry name" value="UNNAMED PRODUCT"/>
    <property type="match status" value="1"/>
</dbReference>
<proteinExistence type="predicted"/>
<evidence type="ECO:0000256" key="1">
    <source>
        <dbReference type="SAM" id="Phobius"/>
    </source>
</evidence>
<organism evidence="2 3">
    <name type="scientific">Cyclotella cryptica</name>
    <dbReference type="NCBI Taxonomy" id="29204"/>
    <lineage>
        <taxon>Eukaryota</taxon>
        <taxon>Sar</taxon>
        <taxon>Stramenopiles</taxon>
        <taxon>Ochrophyta</taxon>
        <taxon>Bacillariophyta</taxon>
        <taxon>Coscinodiscophyceae</taxon>
        <taxon>Thalassiosirophycidae</taxon>
        <taxon>Stephanodiscales</taxon>
        <taxon>Stephanodiscaceae</taxon>
        <taxon>Cyclotella</taxon>
    </lineage>
</organism>
<keyword evidence="1" id="KW-0472">Membrane</keyword>
<feature type="transmembrane region" description="Helical" evidence="1">
    <location>
        <begin position="59"/>
        <end position="81"/>
    </location>
</feature>
<evidence type="ECO:0000313" key="2">
    <source>
        <dbReference type="EMBL" id="KAL3803730.1"/>
    </source>
</evidence>
<feature type="transmembrane region" description="Helical" evidence="1">
    <location>
        <begin position="350"/>
        <end position="374"/>
    </location>
</feature>
<reference evidence="2 3" key="1">
    <citation type="journal article" date="2020" name="G3 (Bethesda)">
        <title>Improved Reference Genome for Cyclotella cryptica CCMP332, a Model for Cell Wall Morphogenesis, Salinity Adaptation, and Lipid Production in Diatoms (Bacillariophyta).</title>
        <authorList>
            <person name="Roberts W.R."/>
            <person name="Downey K.M."/>
            <person name="Ruck E.C."/>
            <person name="Traller J.C."/>
            <person name="Alverson A.J."/>
        </authorList>
    </citation>
    <scope>NUCLEOTIDE SEQUENCE [LARGE SCALE GENOMIC DNA]</scope>
    <source>
        <strain evidence="2 3">CCMP332</strain>
    </source>
</reference>
<feature type="transmembrane region" description="Helical" evidence="1">
    <location>
        <begin position="101"/>
        <end position="120"/>
    </location>
</feature>
<evidence type="ECO:0000313" key="3">
    <source>
        <dbReference type="Proteomes" id="UP001516023"/>
    </source>
</evidence>
<dbReference type="Proteomes" id="UP001516023">
    <property type="component" value="Unassembled WGS sequence"/>
</dbReference>
<protein>
    <recommendedName>
        <fullName evidence="4">Nickel/cobalt efflux system</fullName>
    </recommendedName>
</protein>
<evidence type="ECO:0008006" key="4">
    <source>
        <dbReference type="Google" id="ProtNLM"/>
    </source>
</evidence>
<gene>
    <name evidence="2" type="ORF">HJC23_003784</name>
</gene>
<dbReference type="EMBL" id="JABMIG020000012">
    <property type="protein sequence ID" value="KAL3803730.1"/>
    <property type="molecule type" value="Genomic_DNA"/>
</dbReference>
<dbReference type="PANTHER" id="PTHR33876:SF4">
    <property type="entry name" value="CHLOROPLAST PROTEIN FOR GROWTH AND FERTILITY 2"/>
    <property type="match status" value="1"/>
</dbReference>
<keyword evidence="1" id="KW-1133">Transmembrane helix</keyword>
<dbReference type="InterPro" id="IPR052776">
    <property type="entry name" value="Chloro_ReproSupport/MetalTrans"/>
</dbReference>
<feature type="transmembrane region" description="Helical" evidence="1">
    <location>
        <begin position="317"/>
        <end position="338"/>
    </location>
</feature>
<dbReference type="AlphaFoldDB" id="A0ABD3QZV7"/>